<protein>
    <submittedName>
        <fullName evidence="1">Uncharacterized protein</fullName>
    </submittedName>
</protein>
<keyword evidence="2" id="KW-1185">Reference proteome</keyword>
<dbReference type="AlphaFoldDB" id="A0A1H3S6J4"/>
<name>A0A1H3S6J4_9MICO</name>
<gene>
    <name evidence="1" type="ORF">SAMN05216554_3327</name>
</gene>
<dbReference type="Proteomes" id="UP000198891">
    <property type="component" value="Unassembled WGS sequence"/>
</dbReference>
<evidence type="ECO:0000313" key="2">
    <source>
        <dbReference type="Proteomes" id="UP000198891"/>
    </source>
</evidence>
<sequence>MGRITWTDEVAAVAVALPYSDISLSTLSTDELARLRALIEDLREDAAYMTPHLDSRFQELLPLVEEQLGRLSA</sequence>
<dbReference type="OrthoDB" id="5195231at2"/>
<dbReference type="EMBL" id="FNPZ01000003">
    <property type="protein sequence ID" value="SDZ33215.1"/>
    <property type="molecule type" value="Genomic_DNA"/>
</dbReference>
<dbReference type="RefSeq" id="WP_092555766.1">
    <property type="nucleotide sequence ID" value="NZ_FNPZ01000003.1"/>
</dbReference>
<organism evidence="1 2">
    <name type="scientific">Herbiconiux ginsengi</name>
    <dbReference type="NCBI Taxonomy" id="381665"/>
    <lineage>
        <taxon>Bacteria</taxon>
        <taxon>Bacillati</taxon>
        <taxon>Actinomycetota</taxon>
        <taxon>Actinomycetes</taxon>
        <taxon>Micrococcales</taxon>
        <taxon>Microbacteriaceae</taxon>
        <taxon>Herbiconiux</taxon>
    </lineage>
</organism>
<evidence type="ECO:0000313" key="1">
    <source>
        <dbReference type="EMBL" id="SDZ33215.1"/>
    </source>
</evidence>
<reference evidence="1 2" key="1">
    <citation type="submission" date="2016-10" db="EMBL/GenBank/DDBJ databases">
        <authorList>
            <person name="de Groot N.N."/>
        </authorList>
    </citation>
    <scope>NUCLEOTIDE SEQUENCE [LARGE SCALE GENOMIC DNA]</scope>
    <source>
        <strain evidence="1 2">CGMCC 4.3491</strain>
    </source>
</reference>
<proteinExistence type="predicted"/>
<accession>A0A1H3S6J4</accession>